<dbReference type="AlphaFoldDB" id="A0A150X9L6"/>
<dbReference type="GO" id="GO:0003677">
    <property type="term" value="F:DNA binding"/>
    <property type="evidence" value="ECO:0007669"/>
    <property type="project" value="InterPro"/>
</dbReference>
<comment type="caution">
    <text evidence="3">The sequence shown here is derived from an EMBL/GenBank/DDBJ whole genome shotgun (WGS) entry which is preliminary data.</text>
</comment>
<keyword evidence="1" id="KW-1133">Transmembrane helix</keyword>
<keyword evidence="4" id="KW-1185">Reference proteome</keyword>
<evidence type="ECO:0000256" key="1">
    <source>
        <dbReference type="SAM" id="Phobius"/>
    </source>
</evidence>
<evidence type="ECO:0000259" key="2">
    <source>
        <dbReference type="PROSITE" id="PS50930"/>
    </source>
</evidence>
<gene>
    <name evidence="3" type="ORF">AWN68_07735</name>
</gene>
<dbReference type="InterPro" id="IPR046947">
    <property type="entry name" value="LytR-like"/>
</dbReference>
<feature type="transmembrane region" description="Helical" evidence="1">
    <location>
        <begin position="39"/>
        <end position="56"/>
    </location>
</feature>
<protein>
    <recommendedName>
        <fullName evidence="2">HTH LytTR-type domain-containing protein</fullName>
    </recommendedName>
</protein>
<keyword evidence="1" id="KW-0472">Membrane</keyword>
<dbReference type="PANTHER" id="PTHR37299:SF1">
    <property type="entry name" value="STAGE 0 SPORULATION PROTEIN A HOMOLOG"/>
    <property type="match status" value="1"/>
</dbReference>
<dbReference type="EMBL" id="LRDB01000045">
    <property type="protein sequence ID" value="KYG75429.1"/>
    <property type="molecule type" value="Genomic_DNA"/>
</dbReference>
<dbReference type="Gene3D" id="2.40.50.1020">
    <property type="entry name" value="LytTr DNA-binding domain"/>
    <property type="match status" value="1"/>
</dbReference>
<reference evidence="3 4" key="1">
    <citation type="submission" date="2016-01" db="EMBL/GenBank/DDBJ databases">
        <title>Genome sequencing of Roseivirga echinicomitans KMM 6058.</title>
        <authorList>
            <person name="Selvaratnam C."/>
            <person name="Thevarajoo S."/>
            <person name="Goh K.M."/>
            <person name="Ee R."/>
            <person name="Chan K.-G."/>
            <person name="Chong C.S."/>
        </authorList>
    </citation>
    <scope>NUCLEOTIDE SEQUENCE [LARGE SCALE GENOMIC DNA]</scope>
    <source>
        <strain evidence="3 4">KMM 6058</strain>
    </source>
</reference>
<organism evidence="3 4">
    <name type="scientific">Roseivirga echinicomitans</name>
    <dbReference type="NCBI Taxonomy" id="296218"/>
    <lineage>
        <taxon>Bacteria</taxon>
        <taxon>Pseudomonadati</taxon>
        <taxon>Bacteroidota</taxon>
        <taxon>Cytophagia</taxon>
        <taxon>Cytophagales</taxon>
        <taxon>Roseivirgaceae</taxon>
        <taxon>Roseivirga</taxon>
    </lineage>
</organism>
<dbReference type="Proteomes" id="UP000075615">
    <property type="component" value="Unassembled WGS sequence"/>
</dbReference>
<dbReference type="PANTHER" id="PTHR37299">
    <property type="entry name" value="TRANSCRIPTIONAL REGULATOR-RELATED"/>
    <property type="match status" value="1"/>
</dbReference>
<name>A0A150X9L6_9BACT</name>
<keyword evidence="1" id="KW-0812">Transmembrane</keyword>
<feature type="transmembrane region" description="Helical" evidence="1">
    <location>
        <begin position="109"/>
        <end position="130"/>
    </location>
</feature>
<dbReference type="SMART" id="SM00850">
    <property type="entry name" value="LytTR"/>
    <property type="match status" value="1"/>
</dbReference>
<dbReference type="InterPro" id="IPR007492">
    <property type="entry name" value="LytTR_DNA-bd_dom"/>
</dbReference>
<dbReference type="Pfam" id="PF04397">
    <property type="entry name" value="LytTR"/>
    <property type="match status" value="1"/>
</dbReference>
<feature type="transmembrane region" description="Helical" evidence="1">
    <location>
        <begin position="68"/>
        <end position="89"/>
    </location>
</feature>
<dbReference type="PROSITE" id="PS50930">
    <property type="entry name" value="HTH_LYTTR"/>
    <property type="match status" value="1"/>
</dbReference>
<proteinExistence type="predicted"/>
<feature type="domain" description="HTH LytTR-type" evidence="2">
    <location>
        <begin position="171"/>
        <end position="273"/>
    </location>
</feature>
<accession>A0A150X9L6</accession>
<evidence type="ECO:0000313" key="4">
    <source>
        <dbReference type="Proteomes" id="UP000075615"/>
    </source>
</evidence>
<evidence type="ECO:0000313" key="3">
    <source>
        <dbReference type="EMBL" id="KYG75429.1"/>
    </source>
</evidence>
<dbReference type="STRING" id="296218.AWN68_07735"/>
<sequence>MAFVVFEAFQQLFYAENFNNGVPMDVTFSEVLKGGMLRWGLWLATSVGLVYYVRKFPVKSGYELVRKLLAYGGLLLLVLLLDIALAALVNMPADEKSWSVFTELFQFYFFHKAPIVFVFLVVVILLVHFFQYKSEIEVYIQELGDLKNTNSKLYKQMKTTERNVMDTAKVIQVRVGNRSQIVPLEHIVWIEADDYCVKIHDQQGKAYTLRNSLKSLEEKLPSDYFQRIHRRSIVNLKFIERIEWGPSASVTMQNGLELPLAQSRIKSVKEAMN</sequence>
<dbReference type="GO" id="GO:0000156">
    <property type="term" value="F:phosphorelay response regulator activity"/>
    <property type="evidence" value="ECO:0007669"/>
    <property type="project" value="InterPro"/>
</dbReference>